<gene>
    <name evidence="2" type="ORF">NON19_17595</name>
</gene>
<dbReference type="Gene3D" id="3.30.420.10">
    <property type="entry name" value="Ribonuclease H-like superfamily/Ribonuclease H"/>
    <property type="match status" value="1"/>
</dbReference>
<dbReference type="Proteomes" id="UP001206206">
    <property type="component" value="Unassembled WGS sequence"/>
</dbReference>
<dbReference type="PANTHER" id="PTHR46889">
    <property type="entry name" value="TRANSPOSASE INSF FOR INSERTION SEQUENCE IS3B-RELATED"/>
    <property type="match status" value="1"/>
</dbReference>
<feature type="domain" description="Integrase catalytic" evidence="1">
    <location>
        <begin position="131"/>
        <end position="309"/>
    </location>
</feature>
<comment type="caution">
    <text evidence="2">The sequence shown here is derived from an EMBL/GenBank/DDBJ whole genome shotgun (WGS) entry which is preliminary data.</text>
</comment>
<dbReference type="InterPro" id="IPR009057">
    <property type="entry name" value="Homeodomain-like_sf"/>
</dbReference>
<dbReference type="SUPFAM" id="SSF53098">
    <property type="entry name" value="Ribonuclease H-like"/>
    <property type="match status" value="1"/>
</dbReference>
<dbReference type="InterPro" id="IPR050900">
    <property type="entry name" value="Transposase_IS3/IS150/IS904"/>
</dbReference>
<evidence type="ECO:0000313" key="2">
    <source>
        <dbReference type="EMBL" id="MCQ4043786.1"/>
    </source>
</evidence>
<dbReference type="InterPro" id="IPR012337">
    <property type="entry name" value="RNaseH-like_sf"/>
</dbReference>
<dbReference type="Pfam" id="PF13683">
    <property type="entry name" value="rve_3"/>
    <property type="match status" value="1"/>
</dbReference>
<evidence type="ECO:0000259" key="1">
    <source>
        <dbReference type="PROSITE" id="PS50994"/>
    </source>
</evidence>
<dbReference type="PROSITE" id="PS50994">
    <property type="entry name" value="INTEGRASE"/>
    <property type="match status" value="1"/>
</dbReference>
<proteinExistence type="predicted"/>
<keyword evidence="3" id="KW-1185">Reference proteome</keyword>
<reference evidence="2 3" key="1">
    <citation type="submission" date="2022-06" db="EMBL/GenBank/DDBJ databases">
        <title>Draft genome sequence of type strain Streptomyces rubrisoli DSM 42083.</title>
        <authorList>
            <person name="Duangmal K."/>
            <person name="Klaysubun C."/>
        </authorList>
    </citation>
    <scope>NUCLEOTIDE SEQUENCE [LARGE SCALE GENOMIC DNA]</scope>
    <source>
        <strain evidence="2 3">DSM 42083</strain>
    </source>
</reference>
<sequence length="337" mass="38618">MGSAAKDVELLVLRHQLAVLQRQVGRPQLEPDDRVLLAALSRLLPRECWNSFFVTPATLLRWHRELIADKWTYPHKRPGQPPISEETRELILRLARENPMWGHRRVQGELARLGITVSAATVRSVLRKGNIPPAPQRARDAWATFLRAQASGLLACDFFHVDTAFCRRLYVLFVMEIPTRRVHILGITAHPNRDWATQQARNLMMDLDDRVDQFRFFLRDRDGKFSDTFDAVLVGAGVQVLLTPPRSPKANAFAERWVSTVRRECTDRLLILNEQHLQTVLNTYTDHYNRHRPHQSLHQQPPQAVGTAETARVIPPGNRIRRTQVLGGLINEYQSAA</sequence>
<name>A0ABT1PG66_9ACTN</name>
<dbReference type="RefSeq" id="WP_255929186.1">
    <property type="nucleotide sequence ID" value="NZ_JANFNH010000020.1"/>
</dbReference>
<dbReference type="SUPFAM" id="SSF46689">
    <property type="entry name" value="Homeodomain-like"/>
    <property type="match status" value="1"/>
</dbReference>
<dbReference type="PANTHER" id="PTHR46889:SF4">
    <property type="entry name" value="TRANSPOSASE INSO FOR INSERTION SEQUENCE ELEMENT IS911B-RELATED"/>
    <property type="match status" value="1"/>
</dbReference>
<organism evidence="2 3">
    <name type="scientific">Streptantibioticus rubrisoli</name>
    <dbReference type="NCBI Taxonomy" id="1387313"/>
    <lineage>
        <taxon>Bacteria</taxon>
        <taxon>Bacillati</taxon>
        <taxon>Actinomycetota</taxon>
        <taxon>Actinomycetes</taxon>
        <taxon>Kitasatosporales</taxon>
        <taxon>Streptomycetaceae</taxon>
        <taxon>Streptantibioticus</taxon>
    </lineage>
</organism>
<accession>A0ABT1PG66</accession>
<dbReference type="InterPro" id="IPR036397">
    <property type="entry name" value="RNaseH_sf"/>
</dbReference>
<evidence type="ECO:0000313" key="3">
    <source>
        <dbReference type="Proteomes" id="UP001206206"/>
    </source>
</evidence>
<protein>
    <submittedName>
        <fullName evidence="2">Integrase core domain-containing protein</fullName>
    </submittedName>
</protein>
<dbReference type="Pfam" id="PF13565">
    <property type="entry name" value="HTH_32"/>
    <property type="match status" value="1"/>
</dbReference>
<dbReference type="EMBL" id="JANFNH010000020">
    <property type="protein sequence ID" value="MCQ4043786.1"/>
    <property type="molecule type" value="Genomic_DNA"/>
</dbReference>
<dbReference type="InterPro" id="IPR001584">
    <property type="entry name" value="Integrase_cat-core"/>
</dbReference>